<keyword evidence="3" id="KW-1185">Reference proteome</keyword>
<proteinExistence type="predicted"/>
<sequence length="111" mass="11860">MTDKFSKPQHETPHAYQPRASSLCDCDCANASSPTWGRGSPQIASLRTFGCGRRFHVHQPDDAFVLLRNASCSITTTTTTTITTDSTTTITATTTTTTAAAATITFSLIKS</sequence>
<evidence type="ECO:0000313" key="2">
    <source>
        <dbReference type="EMBL" id="MPC48601.1"/>
    </source>
</evidence>
<dbReference type="Proteomes" id="UP000324222">
    <property type="component" value="Unassembled WGS sequence"/>
</dbReference>
<accession>A0A5B7FMA8</accession>
<reference evidence="2 3" key="1">
    <citation type="submission" date="2019-05" db="EMBL/GenBank/DDBJ databases">
        <title>Another draft genome of Portunus trituberculatus and its Hox gene families provides insights of decapod evolution.</title>
        <authorList>
            <person name="Jeong J.-H."/>
            <person name="Song I."/>
            <person name="Kim S."/>
            <person name="Choi T."/>
            <person name="Kim D."/>
            <person name="Ryu S."/>
            <person name="Kim W."/>
        </authorList>
    </citation>
    <scope>NUCLEOTIDE SEQUENCE [LARGE SCALE GENOMIC DNA]</scope>
    <source>
        <tissue evidence="2">Muscle</tissue>
    </source>
</reference>
<evidence type="ECO:0000313" key="3">
    <source>
        <dbReference type="Proteomes" id="UP000324222"/>
    </source>
</evidence>
<name>A0A5B7FMA8_PORTR</name>
<comment type="caution">
    <text evidence="2">The sequence shown here is derived from an EMBL/GenBank/DDBJ whole genome shotgun (WGS) entry which is preliminary data.</text>
</comment>
<dbReference type="EMBL" id="VSRR010008368">
    <property type="protein sequence ID" value="MPC48601.1"/>
    <property type="molecule type" value="Genomic_DNA"/>
</dbReference>
<feature type="region of interest" description="Disordered" evidence="1">
    <location>
        <begin position="1"/>
        <end position="20"/>
    </location>
</feature>
<evidence type="ECO:0000256" key="1">
    <source>
        <dbReference type="SAM" id="MobiDB-lite"/>
    </source>
</evidence>
<protein>
    <submittedName>
        <fullName evidence="2">Uncharacterized protein</fullName>
    </submittedName>
</protein>
<organism evidence="2 3">
    <name type="scientific">Portunus trituberculatus</name>
    <name type="common">Swimming crab</name>
    <name type="synonym">Neptunus trituberculatus</name>
    <dbReference type="NCBI Taxonomy" id="210409"/>
    <lineage>
        <taxon>Eukaryota</taxon>
        <taxon>Metazoa</taxon>
        <taxon>Ecdysozoa</taxon>
        <taxon>Arthropoda</taxon>
        <taxon>Crustacea</taxon>
        <taxon>Multicrustacea</taxon>
        <taxon>Malacostraca</taxon>
        <taxon>Eumalacostraca</taxon>
        <taxon>Eucarida</taxon>
        <taxon>Decapoda</taxon>
        <taxon>Pleocyemata</taxon>
        <taxon>Brachyura</taxon>
        <taxon>Eubrachyura</taxon>
        <taxon>Portunoidea</taxon>
        <taxon>Portunidae</taxon>
        <taxon>Portuninae</taxon>
        <taxon>Portunus</taxon>
    </lineage>
</organism>
<gene>
    <name evidence="2" type="ORF">E2C01_042379</name>
</gene>
<feature type="compositionally biased region" description="Basic and acidic residues" evidence="1">
    <location>
        <begin position="1"/>
        <end position="13"/>
    </location>
</feature>
<dbReference type="AlphaFoldDB" id="A0A5B7FMA8"/>